<keyword evidence="4" id="KW-0472">Membrane</keyword>
<dbReference type="OrthoDB" id="435at10239"/>
<sequence>MMRKRTIHFQTFLSELKQNSTDNQTVLNTLSQIEIGAIDVETINATIIQQFLQLLPKDGYHFPFIRQNAVYYLLSHTTLRTARDPLAAAEDLYKELQKHTQRKNVTSPCEILNNQATLSSFKKFLEKVQELQTSFNTNQFLAATLPDRKTKKSQRDLSDNGTQYLVRNVFTQIETITEETRPYSNCRLIAELLDILYHSTLQWASALMQYHAFANPNDGELDIMLKMNYFYRYYKSVNNDLNNEFQTFVTSEKRNLAAFMVSEADGDQQIGAEHIKDFSFKIFNANLNDRDTTGLAFPILLTSLPVLNHMGVENVFFHQGLIFRLLSDESKLSTSEVTRLDLVSQMCTHMTNEFFRAAAHKPMKLRDLMTRIRTFTALGLNRETSKIYAQMALLQPSRIAPKQGGEMWFEIRQQLLIMIYNTYVFFMCLWVYSPTFLFLHRRKMILEQQKSTLIGSRHELQFIWDNVTRNIYQDFNVMFTEEEFNVCTQGTTEAEKDYLYRDLITKWGDILFVLKPQLLIPDAQSPPLEDVTTADVIKRCAMINLSETSVPYESLLPLIHHPNFLDTFMNLVIVPEFLQILTIPYNQFISIGSPRLLRLIHACRLLAPDQMTLYNKLVSLYNLITFVSEIDAGVFRTVYSLTLEISAILENLCGEPVSPELDLLVELMAQSLSHNLENTVNPLLEEVMQNNSASIANYLEHTHLCYCFAHTTGQLSPDMVTVELSLQSKLIAKIPMTQFLELTKALITKDQRLTENLQRIEERLQYVNQRMKQIKEDFTQLNEYSKTHPLAVDMIKSLKKTTRTLKNLEQRLLTILEQAKKSNRLIVNSLKRVEKTCTALSNSNIQDHGIRYCIAEARGLLRTHQGMAAIPPSALEHIPSNAESKLRAFLRAFREGNVEHSPLQMSPLTDSQQQIPIPDVLTNRYQPSNQTNDLLNWYITSKDQAQMDILTSIHPEGRHA</sequence>
<dbReference type="GO" id="GO:0044423">
    <property type="term" value="C:virion component"/>
    <property type="evidence" value="ECO:0007669"/>
    <property type="project" value="UniProtKB-KW"/>
</dbReference>
<reference evidence="5 6" key="2">
    <citation type="journal article" date="2015" name="Genome Announc.">
        <title>Complete Genome Sequences of Mandrillus leucophaeus and Papio ursinus Cytomegaloviruses.</title>
        <authorList>
            <person name="Blewett E.L."/>
            <person name="Sherrod C.J."/>
            <person name="Texier J.R."/>
            <person name="Conrad T.M."/>
            <person name="Dittmer D.P."/>
        </authorList>
    </citation>
    <scope>NUCLEOTIDE SEQUENCE [LARGE SCALE GENOMIC DNA]</scope>
    <source>
        <strain evidence="5">OCOM4-52</strain>
    </source>
</reference>
<evidence type="ECO:0000313" key="6">
    <source>
        <dbReference type="Proteomes" id="UP000171701"/>
    </source>
</evidence>
<dbReference type="InterPro" id="IPR007611">
    <property type="entry name" value="Herpes_U30"/>
</dbReference>
<dbReference type="GO" id="GO:0019068">
    <property type="term" value="P:virion assembly"/>
    <property type="evidence" value="ECO:0007669"/>
    <property type="project" value="InterPro"/>
</dbReference>
<evidence type="ECO:0000313" key="5">
    <source>
        <dbReference type="EMBL" id="AKG51617.1"/>
    </source>
</evidence>
<evidence type="ECO:0000256" key="2">
    <source>
        <dbReference type="ARBA" id="ARBA00022844"/>
    </source>
</evidence>
<keyword evidence="2" id="KW-0946">Virion</keyword>
<name>A0A0F7G9N3_9BETA</name>
<feature type="coiled-coil region" evidence="3">
    <location>
        <begin position="750"/>
        <end position="825"/>
    </location>
</feature>
<evidence type="ECO:0000256" key="4">
    <source>
        <dbReference type="SAM" id="Phobius"/>
    </source>
</evidence>
<reference evidence="5 6" key="1">
    <citation type="journal article" date="2001" name="Arch. Virol.">
        <title>Isolation and characterization of an endogenous cytomegalovirus (BaCMV) from baboons.</title>
        <authorList>
            <person name="Blewett E.L."/>
            <person name="White G."/>
            <person name="Saliki J.T."/>
            <person name="Eberle R."/>
        </authorList>
    </citation>
    <scope>NUCLEOTIDE SEQUENCE [LARGE SCALE GENOMIC DNA]</scope>
    <source>
        <strain evidence="5">OCOM4-52</strain>
    </source>
</reference>
<accession>A0A0F7G9N3</accession>
<protein>
    <submittedName>
        <fullName evidence="5">UL47</fullName>
    </submittedName>
</protein>
<keyword evidence="3" id="KW-0175">Coiled coil</keyword>
<evidence type="ECO:0000256" key="3">
    <source>
        <dbReference type="SAM" id="Coils"/>
    </source>
</evidence>
<organism evidence="5 6">
    <name type="scientific">Papiine betaherpesvirus 4</name>
    <dbReference type="NCBI Taxonomy" id="2560624"/>
    <lineage>
        <taxon>Viruses</taxon>
        <taxon>Duplodnaviria</taxon>
        <taxon>Heunggongvirae</taxon>
        <taxon>Peploviricota</taxon>
        <taxon>Herviviricetes</taxon>
        <taxon>Herpesvirales</taxon>
        <taxon>Orthoherpesviridae</taxon>
        <taxon>Betaherpesvirinae</taxon>
        <taxon>Cytomegalovirus</taxon>
        <taxon>Cytomegalovirus papiinebeta4</taxon>
    </lineage>
</organism>
<keyword evidence="4" id="KW-0812">Transmembrane</keyword>
<dbReference type="Proteomes" id="UP000171701">
    <property type="component" value="Segment"/>
</dbReference>
<dbReference type="Pfam" id="PF04523">
    <property type="entry name" value="Herpes_U30"/>
    <property type="match status" value="1"/>
</dbReference>
<dbReference type="EMBL" id="KR351281">
    <property type="protein sequence ID" value="AKG51617.1"/>
    <property type="molecule type" value="Genomic_DNA"/>
</dbReference>
<feature type="transmembrane region" description="Helical" evidence="4">
    <location>
        <begin position="415"/>
        <end position="439"/>
    </location>
</feature>
<dbReference type="KEGG" id="vg:24284874"/>
<keyword evidence="1" id="KW-0920">Virion tegument</keyword>
<keyword evidence="4" id="KW-1133">Transmembrane helix</keyword>
<evidence type="ECO:0000256" key="1">
    <source>
        <dbReference type="ARBA" id="ARBA00022580"/>
    </source>
</evidence>
<keyword evidence="6" id="KW-1185">Reference proteome</keyword>
<proteinExistence type="predicted"/>